<dbReference type="SUPFAM" id="SSF109910">
    <property type="entry name" value="YgfY-like"/>
    <property type="match status" value="1"/>
</dbReference>
<dbReference type="GO" id="GO:0006105">
    <property type="term" value="P:succinate metabolic process"/>
    <property type="evidence" value="ECO:0007669"/>
    <property type="project" value="TreeGrafter"/>
</dbReference>
<evidence type="ECO:0000256" key="1">
    <source>
        <dbReference type="ARBA" id="ARBA00004496"/>
    </source>
</evidence>
<dbReference type="Pfam" id="PF03937">
    <property type="entry name" value="Sdh5"/>
    <property type="match status" value="1"/>
</dbReference>
<evidence type="ECO:0000256" key="2">
    <source>
        <dbReference type="ARBA" id="ARBA00008571"/>
    </source>
</evidence>
<dbReference type="OrthoDB" id="9180899at2"/>
<dbReference type="GO" id="GO:0005737">
    <property type="term" value="C:cytoplasm"/>
    <property type="evidence" value="ECO:0007669"/>
    <property type="project" value="UniProtKB-SubCell"/>
</dbReference>
<dbReference type="InterPro" id="IPR036714">
    <property type="entry name" value="SDH_sf"/>
</dbReference>
<proteinExistence type="inferred from homology"/>
<name>A0A4V6QBY2_9GAMM</name>
<evidence type="ECO:0000313" key="6">
    <source>
        <dbReference type="EMBL" id="TDY02995.1"/>
    </source>
</evidence>
<comment type="caution">
    <text evidence="6">The sequence shown here is derived from an EMBL/GenBank/DDBJ whole genome shotgun (WGS) entry which is preliminary data.</text>
</comment>
<keyword evidence="5" id="KW-0143">Chaperone</keyword>
<evidence type="ECO:0000256" key="3">
    <source>
        <dbReference type="ARBA" id="ARBA00019418"/>
    </source>
</evidence>
<dbReference type="AlphaFoldDB" id="A0A4V6QBY2"/>
<gene>
    <name evidence="6" type="ORF">EDC23_1379</name>
</gene>
<protein>
    <recommendedName>
        <fullName evidence="3">FAD assembly factor SdhE</fullName>
    </recommendedName>
</protein>
<keyword evidence="4" id="KW-0963">Cytoplasm</keyword>
<evidence type="ECO:0000256" key="4">
    <source>
        <dbReference type="ARBA" id="ARBA00022490"/>
    </source>
</evidence>
<accession>A0A4V6QBY2</accession>
<reference evidence="6 7" key="1">
    <citation type="submission" date="2019-03" db="EMBL/GenBank/DDBJ databases">
        <title>Genomic Encyclopedia of Type Strains, Phase IV (KMG-IV): sequencing the most valuable type-strain genomes for metagenomic binning, comparative biology and taxonomic classification.</title>
        <authorList>
            <person name="Goeker M."/>
        </authorList>
    </citation>
    <scope>NUCLEOTIDE SEQUENCE [LARGE SCALE GENOMIC DNA]</scope>
    <source>
        <strain evidence="6 7">DSM 16326</strain>
    </source>
</reference>
<dbReference type="Proteomes" id="UP000294914">
    <property type="component" value="Unassembled WGS sequence"/>
</dbReference>
<organism evidence="6 7">
    <name type="scientific">Thiohalophilus thiocyanatoxydans</name>
    <dbReference type="NCBI Taxonomy" id="381308"/>
    <lineage>
        <taxon>Bacteria</taxon>
        <taxon>Pseudomonadati</taxon>
        <taxon>Pseudomonadota</taxon>
        <taxon>Gammaproteobacteria</taxon>
        <taxon>Thiohalomonadales</taxon>
        <taxon>Thiohalophilaceae</taxon>
        <taxon>Thiohalophilus</taxon>
    </lineage>
</organism>
<comment type="subcellular location">
    <subcellularLocation>
        <location evidence="1">Cytoplasm</location>
    </subcellularLocation>
</comment>
<keyword evidence="7" id="KW-1185">Reference proteome</keyword>
<comment type="similarity">
    <text evidence="2">Belongs to the SdhE FAD assembly factor family.</text>
</comment>
<dbReference type="InterPro" id="IPR050531">
    <property type="entry name" value="SdhE_FAD_assembly_factor"/>
</dbReference>
<evidence type="ECO:0000256" key="5">
    <source>
        <dbReference type="ARBA" id="ARBA00023186"/>
    </source>
</evidence>
<dbReference type="PANTHER" id="PTHR39585">
    <property type="entry name" value="FAD ASSEMBLY FACTOR SDHE"/>
    <property type="match status" value="1"/>
</dbReference>
<dbReference type="PANTHER" id="PTHR39585:SF1">
    <property type="entry name" value="FAD ASSEMBLY FACTOR SDHE"/>
    <property type="match status" value="1"/>
</dbReference>
<dbReference type="EMBL" id="SOQX01000002">
    <property type="protein sequence ID" value="TDY02995.1"/>
    <property type="molecule type" value="Genomic_DNA"/>
</dbReference>
<dbReference type="InterPro" id="IPR005631">
    <property type="entry name" value="SDH"/>
</dbReference>
<dbReference type="Gene3D" id="1.10.150.250">
    <property type="entry name" value="Flavinator of succinate dehydrogenase"/>
    <property type="match status" value="1"/>
</dbReference>
<dbReference type="RefSeq" id="WP_134082346.1">
    <property type="nucleotide sequence ID" value="NZ_SOQX01000002.1"/>
</dbReference>
<evidence type="ECO:0000313" key="7">
    <source>
        <dbReference type="Proteomes" id="UP000294914"/>
    </source>
</evidence>
<sequence length="87" mass="10057">MTMLTDSTPEQSRIYWQCRRGMLELDLMLQPFVENHFTRLTQQQRDALATLLTYPDQQLLDYLLGYGVPHDKDVADVAEQIRNAAGT</sequence>